<evidence type="ECO:0000259" key="2">
    <source>
        <dbReference type="Pfam" id="PF08805"/>
    </source>
</evidence>
<keyword evidence="1" id="KW-0812">Transmembrane</keyword>
<sequence length="185" mass="20264">MDEQQLNEKDEQKPRYNRIRLLYVAVATIAVVAAATAGIRQWMATSDIADEVSNVTRLATTIKRTKDLVKGYEGLDNSVALRHDAIPHTMRRSVDAAGRVDIFTVWDGAVVIGRGDSDQTFSVEYRAVPPDACRQLIKTQRSAGWASIRVGTGQGARVIKPSDNASEVRGACRSMPGSIRFDSES</sequence>
<reference evidence="3 4" key="1">
    <citation type="submission" date="2008-03" db="EMBL/GenBank/DDBJ databases">
        <title>Sequencing of the draft genome and assembly of Burkholderia ambifaria MEX-5.</title>
        <authorList>
            <consortium name="US DOE Joint Genome Institute (JGI-PGF)"/>
            <person name="Copeland A."/>
            <person name="Lucas S."/>
            <person name="Lapidus A."/>
            <person name="Glavina del Rio T."/>
            <person name="Dalin E."/>
            <person name="Tice H."/>
            <person name="Bruce D."/>
            <person name="Goodwin L."/>
            <person name="Pitluck S."/>
            <person name="Larimer F."/>
            <person name="Land M.L."/>
            <person name="Hauser L."/>
            <person name="Tiedje J."/>
            <person name="Richardson P."/>
        </authorList>
    </citation>
    <scope>NUCLEOTIDE SEQUENCE [LARGE SCALE GENOMIC DNA]</scope>
    <source>
        <strain evidence="3 4">MEX-5</strain>
    </source>
</reference>
<keyword evidence="1" id="KW-0472">Membrane</keyword>
<evidence type="ECO:0000256" key="1">
    <source>
        <dbReference type="SAM" id="Phobius"/>
    </source>
</evidence>
<evidence type="ECO:0000313" key="4">
    <source>
        <dbReference type="Proteomes" id="UP000004814"/>
    </source>
</evidence>
<dbReference type="AlphaFoldDB" id="B1T3D3"/>
<dbReference type="Gene3D" id="3.30.1690.10">
    <property type="entry name" value="TcpA-like pilin"/>
    <property type="match status" value="1"/>
</dbReference>
<protein>
    <recommendedName>
        <fullName evidence="2">Type 4 secretion system PilS N-terminal domain-containing protein</fullName>
    </recommendedName>
</protein>
<dbReference type="PATRIC" id="fig|396597.7.peg.5822"/>
<accession>B1T3D3</accession>
<dbReference type="InterPro" id="IPR045584">
    <property type="entry name" value="Pilin-like"/>
</dbReference>
<name>B1T3D3_9BURK</name>
<keyword evidence="1" id="KW-1133">Transmembrane helix</keyword>
<dbReference type="Pfam" id="PF08805">
    <property type="entry name" value="PilS"/>
    <property type="match status" value="1"/>
</dbReference>
<organism evidence="3 4">
    <name type="scientific">Burkholderia ambifaria MEX-5</name>
    <dbReference type="NCBI Taxonomy" id="396597"/>
    <lineage>
        <taxon>Bacteria</taxon>
        <taxon>Pseudomonadati</taxon>
        <taxon>Pseudomonadota</taxon>
        <taxon>Betaproteobacteria</taxon>
        <taxon>Burkholderiales</taxon>
        <taxon>Burkholderiaceae</taxon>
        <taxon>Burkholderia</taxon>
        <taxon>Burkholderia cepacia complex</taxon>
    </lineage>
</organism>
<feature type="transmembrane region" description="Helical" evidence="1">
    <location>
        <begin position="21"/>
        <end position="43"/>
    </location>
</feature>
<feature type="domain" description="Type 4 secretion system PilS N-terminal" evidence="2">
    <location>
        <begin position="47"/>
        <end position="173"/>
    </location>
</feature>
<dbReference type="InterPro" id="IPR014911">
    <property type="entry name" value="PilS_N"/>
</dbReference>
<evidence type="ECO:0000313" key="3">
    <source>
        <dbReference type="EMBL" id="EDT41903.1"/>
    </source>
</evidence>
<comment type="caution">
    <text evidence="3">The sequence shown here is derived from an EMBL/GenBank/DDBJ whole genome shotgun (WGS) entry which is preliminary data.</text>
</comment>
<gene>
    <name evidence="3" type="ORF">BamMEX5DRAFT_2299</name>
</gene>
<dbReference type="RefSeq" id="WP_006758249.1">
    <property type="nucleotide sequence ID" value="NZ_ABLK01000057.1"/>
</dbReference>
<dbReference type="Proteomes" id="UP000004814">
    <property type="component" value="Unassembled WGS sequence"/>
</dbReference>
<dbReference type="SUPFAM" id="SSF54523">
    <property type="entry name" value="Pili subunits"/>
    <property type="match status" value="1"/>
</dbReference>
<proteinExistence type="predicted"/>
<dbReference type="EMBL" id="ABLK01000057">
    <property type="protein sequence ID" value="EDT41903.1"/>
    <property type="molecule type" value="Genomic_DNA"/>
</dbReference>